<keyword evidence="3" id="KW-1185">Reference proteome</keyword>
<organism evidence="3 4">
    <name type="scientific">Diaphorina citri</name>
    <name type="common">Asian citrus psyllid</name>
    <dbReference type="NCBI Taxonomy" id="121845"/>
    <lineage>
        <taxon>Eukaryota</taxon>
        <taxon>Metazoa</taxon>
        <taxon>Ecdysozoa</taxon>
        <taxon>Arthropoda</taxon>
        <taxon>Hexapoda</taxon>
        <taxon>Insecta</taxon>
        <taxon>Pterygota</taxon>
        <taxon>Neoptera</taxon>
        <taxon>Paraneoptera</taxon>
        <taxon>Hemiptera</taxon>
        <taxon>Sternorrhyncha</taxon>
        <taxon>Psylloidea</taxon>
        <taxon>Psyllidae</taxon>
        <taxon>Diaphorininae</taxon>
        <taxon>Diaphorina</taxon>
    </lineage>
</organism>
<reference evidence="4" key="1">
    <citation type="submission" date="2025-08" db="UniProtKB">
        <authorList>
            <consortium name="RefSeq"/>
        </authorList>
    </citation>
    <scope>IDENTIFICATION</scope>
</reference>
<evidence type="ECO:0000256" key="2">
    <source>
        <dbReference type="SAM" id="Phobius"/>
    </source>
</evidence>
<feature type="transmembrane region" description="Helical" evidence="2">
    <location>
        <begin position="44"/>
        <end position="67"/>
    </location>
</feature>
<gene>
    <name evidence="4" type="primary">LOC103509854</name>
</gene>
<feature type="transmembrane region" description="Helical" evidence="2">
    <location>
        <begin position="87"/>
        <end position="110"/>
    </location>
</feature>
<keyword evidence="2" id="KW-0812">Transmembrane</keyword>
<dbReference type="RefSeq" id="XP_008472708.1">
    <property type="nucleotide sequence ID" value="XM_008474486.3"/>
</dbReference>
<dbReference type="AlphaFoldDB" id="A0A1S3D251"/>
<protein>
    <submittedName>
        <fullName evidence="4">Uncharacterized protein LOC103509854</fullName>
    </submittedName>
</protein>
<dbReference type="KEGG" id="dci:103509854"/>
<dbReference type="STRING" id="121845.A0A1S3D251"/>
<dbReference type="GeneID" id="103509854"/>
<feature type="region of interest" description="Disordered" evidence="1">
    <location>
        <begin position="180"/>
        <end position="245"/>
    </location>
</feature>
<sequence length="344" mass="37979">MPTSGPVYQPTTVSYEQQNEWSSQPRSYLAQTVNRVNNPRCVQWTLLALGFVSIAIGLILFVEATIFTDNNKSAIPSEPTDASLSSSSIVLAVAGIILIIIGVLLVLAYVRIVQRRKGWPCFNNKSQRLTRDIDNQTNNGQILTLNPSTDLLVTSSQYNTVNEAPPTLSEEEETRKLMGNDIKESRHLTSRGDTVPSMALSPHRDATPLSPPRLNPTNHKQALSPLPNPNEKALSPLPNQTNEKPALSPRHLYEQRHHPRTTDPNRKISDPSHPFVPLDTEVSHPPLSARLLKALRAPLASVEELTSSLESSAWSVTSRRDSVTRSVLLENENVQAISASRFSV</sequence>
<keyword evidence="2" id="KW-0472">Membrane</keyword>
<accession>A0A1S3D251</accession>
<keyword evidence="2" id="KW-1133">Transmembrane helix</keyword>
<evidence type="ECO:0000313" key="4">
    <source>
        <dbReference type="RefSeq" id="XP_008472708.1"/>
    </source>
</evidence>
<proteinExistence type="predicted"/>
<dbReference type="Proteomes" id="UP000079169">
    <property type="component" value="Unplaced"/>
</dbReference>
<name>A0A1S3D251_DIACI</name>
<evidence type="ECO:0000256" key="1">
    <source>
        <dbReference type="SAM" id="MobiDB-lite"/>
    </source>
</evidence>
<dbReference type="OrthoDB" id="7665462at2759"/>
<dbReference type="PaxDb" id="121845-A0A1S3D251"/>
<evidence type="ECO:0000313" key="3">
    <source>
        <dbReference type="Proteomes" id="UP000079169"/>
    </source>
</evidence>